<reference evidence="5" key="1">
    <citation type="submission" date="2020-11" db="EMBL/GenBank/DDBJ databases">
        <authorList>
            <person name="Tran Van P."/>
        </authorList>
    </citation>
    <scope>NUCLEOTIDE SEQUENCE</scope>
</reference>
<gene>
    <name evidence="5" type="ORF">TTEB3V08_LOCUS2997</name>
</gene>
<feature type="binding site" evidence="3">
    <location>
        <position position="74"/>
    </location>
    <ligand>
        <name>ATP</name>
        <dbReference type="ChEBI" id="CHEBI:30616"/>
    </ligand>
</feature>
<dbReference type="InterPro" id="IPR000719">
    <property type="entry name" value="Prot_kinase_dom"/>
</dbReference>
<dbReference type="EMBL" id="OE000746">
    <property type="protein sequence ID" value="CAD7454907.1"/>
    <property type="molecule type" value="Genomic_DNA"/>
</dbReference>
<dbReference type="InterPro" id="IPR011009">
    <property type="entry name" value="Kinase-like_dom_sf"/>
</dbReference>
<evidence type="ECO:0000259" key="4">
    <source>
        <dbReference type="PROSITE" id="PS50011"/>
    </source>
</evidence>
<evidence type="ECO:0000256" key="2">
    <source>
        <dbReference type="ARBA" id="ARBA00022840"/>
    </source>
</evidence>
<dbReference type="GO" id="GO:0005524">
    <property type="term" value="F:ATP binding"/>
    <property type="evidence" value="ECO:0007669"/>
    <property type="project" value="UniProtKB-UniRule"/>
</dbReference>
<organism evidence="5">
    <name type="scientific">Timema tahoe</name>
    <dbReference type="NCBI Taxonomy" id="61484"/>
    <lineage>
        <taxon>Eukaryota</taxon>
        <taxon>Metazoa</taxon>
        <taxon>Ecdysozoa</taxon>
        <taxon>Arthropoda</taxon>
        <taxon>Hexapoda</taxon>
        <taxon>Insecta</taxon>
        <taxon>Pterygota</taxon>
        <taxon>Neoptera</taxon>
        <taxon>Polyneoptera</taxon>
        <taxon>Phasmatodea</taxon>
        <taxon>Timematodea</taxon>
        <taxon>Timematoidea</taxon>
        <taxon>Timematidae</taxon>
        <taxon>Timema</taxon>
    </lineage>
</organism>
<keyword evidence="2 3" id="KW-0067">ATP-binding</keyword>
<keyword evidence="1 3" id="KW-0547">Nucleotide-binding</keyword>
<dbReference type="InterPro" id="IPR017441">
    <property type="entry name" value="Protein_kinase_ATP_BS"/>
</dbReference>
<evidence type="ECO:0000313" key="5">
    <source>
        <dbReference type="EMBL" id="CAD7454907.1"/>
    </source>
</evidence>
<dbReference type="PROSITE" id="PS00107">
    <property type="entry name" value="PROTEIN_KINASE_ATP"/>
    <property type="match status" value="1"/>
</dbReference>
<proteinExistence type="predicted"/>
<dbReference type="Gene3D" id="3.30.200.20">
    <property type="entry name" value="Phosphorylase Kinase, domain 1"/>
    <property type="match status" value="1"/>
</dbReference>
<dbReference type="SUPFAM" id="SSF56112">
    <property type="entry name" value="Protein kinase-like (PK-like)"/>
    <property type="match status" value="1"/>
</dbReference>
<dbReference type="InterPro" id="IPR008271">
    <property type="entry name" value="Ser/Thr_kinase_AS"/>
</dbReference>
<dbReference type="SMART" id="SM00220">
    <property type="entry name" value="S_TKc"/>
    <property type="match status" value="1"/>
</dbReference>
<dbReference type="PANTHER" id="PTHR24055">
    <property type="entry name" value="MITOGEN-ACTIVATED PROTEIN KINASE"/>
    <property type="match status" value="1"/>
</dbReference>
<dbReference type="Gene3D" id="1.10.510.10">
    <property type="entry name" value="Transferase(Phosphotransferase) domain 1"/>
    <property type="match status" value="1"/>
</dbReference>
<feature type="domain" description="Protein kinase" evidence="4">
    <location>
        <begin position="45"/>
        <end position="288"/>
    </location>
</feature>
<evidence type="ECO:0000256" key="3">
    <source>
        <dbReference type="PROSITE-ProRule" id="PRU10141"/>
    </source>
</evidence>
<dbReference type="AlphaFoldDB" id="A0A7R9IDE3"/>
<evidence type="ECO:0000256" key="1">
    <source>
        <dbReference type="ARBA" id="ARBA00022741"/>
    </source>
</evidence>
<accession>A0A7R9IDE3</accession>
<sequence>MRARGAVCSHAARNQTIPDLAGNNPSLPQPTRHTGHMASCTVGKYKILGKVGEGSFSDVVKCQDRQTGDLFAAKRLKKIRETIDEVLQTPEVLVMRKLKEHPNILRMFESHFDPLPGRVTIIFELMDMSLYDLMKTRKRCVPETRVKNYLYQILKALEHLHSHGLFHRDIKPENILLKVSRMFGQNEIIKLADFGSVRGIYSRPPYTEYISTRWYRSPECLLTSGFYGPKMDIWATGCVYFELLTAGNGLNCQLANVSEAGREILQQMLIYDPDTRAHSRRLLEHRYFNDLRELESSPRHRSCATNTSAQPLQLRRNPALTSVLLADRRQRVKGRRSRLNEGAQPHPCAQPHIALLRPQRTKKVFEEPPRDVGITLTHPVLQPVPITNHVLHIPCPRKPVKRHISDKQRELEKMWGTHMDTPPAKVRSGKPRKLVPIQREVVLRVSHSSLMSSDRMKPRSGDWAVTIDFLQESTITSLSSGSNEVCQPMERVHLPSLPEECRQLPRRHQHNHDAMSIGDRQSYRPSLGYRPVRQLRGPSTIPSLPTIEPYARPKKTTISASFLKLPPIVNKRPEPFEAKWQPFSHFNSSRNIDPSGLNPDHFKSCNVPMHHILNPIPPSKTIPKKPVHHILKPLSPSKTIPKRYYTFLGNKL</sequence>
<dbReference type="PROSITE" id="PS50011">
    <property type="entry name" value="PROTEIN_KINASE_DOM"/>
    <property type="match status" value="1"/>
</dbReference>
<name>A0A7R9IDE3_9NEOP</name>
<dbReference type="GO" id="GO:0004672">
    <property type="term" value="F:protein kinase activity"/>
    <property type="evidence" value="ECO:0007669"/>
    <property type="project" value="InterPro"/>
</dbReference>
<protein>
    <recommendedName>
        <fullName evidence="4">Protein kinase domain-containing protein</fullName>
    </recommendedName>
</protein>
<dbReference type="PROSITE" id="PS00108">
    <property type="entry name" value="PROTEIN_KINASE_ST"/>
    <property type="match status" value="1"/>
</dbReference>
<dbReference type="InterPro" id="IPR050117">
    <property type="entry name" value="MAPK"/>
</dbReference>
<dbReference type="Pfam" id="PF00069">
    <property type="entry name" value="Pkinase"/>
    <property type="match status" value="1"/>
</dbReference>